<evidence type="ECO:0000259" key="2">
    <source>
        <dbReference type="PROSITE" id="PS50206"/>
    </source>
</evidence>
<name>A0A6C0C4C3_9ZZZZ</name>
<sequence>MGKICLTCEVTKSMNQAELEKVIPDWYKEIGNYSLLPPFLNNNDKYNANKRTLQILKPNITNYEVNIKVEDKPNTWICYWAAEYTKDFMKIKSAKDAYNTFKNHGLVKTNSKGLATFVLNCPQPYSVDDITYPRHVHYCLLNRDNFWSDNIKTLIVSCKINFEIMRKYVNDKCHILFNALPKENFNRCHIPNSYSLSVSLLDKSSSKEKQNKVKQIIHRVIDNYPSINKSLKSKKITIYNLPIVVYCAHSKCHASEKLIEHLIDAGFVNILEYPGGTKEWKLKEKTSMPDTCFFSDEGQSGGKIQEINIKLNESDDKEDNKGSKTDKKKLSKSKKKDKDDLEKVEDDVEEEDEVEEEVKEEVEKEVEEVIKRKKTVNNEYDLYGKQEKLIYEDIIYNHDVETDEIFNKSNENVGTLKGINIEWNSNEDKKNHISAKENFNEELISSSEDDDNDSSDDSSSSDEEIFEDIKNIKKDVDNIKYRKHKLSLKCMNDVTPKVYNEKFRGWGFTYWG</sequence>
<feature type="region of interest" description="Disordered" evidence="1">
    <location>
        <begin position="443"/>
        <end position="464"/>
    </location>
</feature>
<protein>
    <recommendedName>
        <fullName evidence="2">Rhodanese domain-containing protein</fullName>
    </recommendedName>
</protein>
<dbReference type="SUPFAM" id="SSF52821">
    <property type="entry name" value="Rhodanese/Cell cycle control phosphatase"/>
    <property type="match status" value="1"/>
</dbReference>
<dbReference type="AlphaFoldDB" id="A0A6C0C4C3"/>
<dbReference type="InterPro" id="IPR036873">
    <property type="entry name" value="Rhodanese-like_dom_sf"/>
</dbReference>
<accession>A0A6C0C4C3</accession>
<evidence type="ECO:0000256" key="1">
    <source>
        <dbReference type="SAM" id="MobiDB-lite"/>
    </source>
</evidence>
<dbReference type="Pfam" id="PF00581">
    <property type="entry name" value="Rhodanese"/>
    <property type="match status" value="1"/>
</dbReference>
<dbReference type="InterPro" id="IPR001763">
    <property type="entry name" value="Rhodanese-like_dom"/>
</dbReference>
<proteinExistence type="predicted"/>
<feature type="region of interest" description="Disordered" evidence="1">
    <location>
        <begin position="310"/>
        <end position="356"/>
    </location>
</feature>
<organism evidence="3">
    <name type="scientific">viral metagenome</name>
    <dbReference type="NCBI Taxonomy" id="1070528"/>
    <lineage>
        <taxon>unclassified sequences</taxon>
        <taxon>metagenomes</taxon>
        <taxon>organismal metagenomes</taxon>
    </lineage>
</organism>
<evidence type="ECO:0000313" key="3">
    <source>
        <dbReference type="EMBL" id="QHS99457.1"/>
    </source>
</evidence>
<feature type="compositionally biased region" description="Acidic residues" evidence="1">
    <location>
        <begin position="342"/>
        <end position="356"/>
    </location>
</feature>
<dbReference type="CDD" id="cd00158">
    <property type="entry name" value="RHOD"/>
    <property type="match status" value="1"/>
</dbReference>
<feature type="compositionally biased region" description="Acidic residues" evidence="1">
    <location>
        <begin position="447"/>
        <end position="464"/>
    </location>
</feature>
<feature type="compositionally biased region" description="Basic and acidic residues" evidence="1">
    <location>
        <begin position="312"/>
        <end position="325"/>
    </location>
</feature>
<feature type="domain" description="Rhodanese" evidence="2">
    <location>
        <begin position="181"/>
        <end position="289"/>
    </location>
</feature>
<dbReference type="PROSITE" id="PS50206">
    <property type="entry name" value="RHODANESE_3"/>
    <property type="match status" value="1"/>
</dbReference>
<dbReference type="EMBL" id="MN739344">
    <property type="protein sequence ID" value="QHS99457.1"/>
    <property type="molecule type" value="Genomic_DNA"/>
</dbReference>
<feature type="compositionally biased region" description="Basic residues" evidence="1">
    <location>
        <begin position="326"/>
        <end position="335"/>
    </location>
</feature>
<reference evidence="3" key="1">
    <citation type="journal article" date="2020" name="Nature">
        <title>Giant virus diversity and host interactions through global metagenomics.</title>
        <authorList>
            <person name="Schulz F."/>
            <person name="Roux S."/>
            <person name="Paez-Espino D."/>
            <person name="Jungbluth S."/>
            <person name="Walsh D.A."/>
            <person name="Denef V.J."/>
            <person name="McMahon K.D."/>
            <person name="Konstantinidis K.T."/>
            <person name="Eloe-Fadrosh E.A."/>
            <person name="Kyrpides N.C."/>
            <person name="Woyke T."/>
        </authorList>
    </citation>
    <scope>NUCLEOTIDE SEQUENCE</scope>
    <source>
        <strain evidence="3">GVMAG-M-3300020187-37</strain>
    </source>
</reference>
<dbReference type="Gene3D" id="3.40.250.10">
    <property type="entry name" value="Rhodanese-like domain"/>
    <property type="match status" value="1"/>
</dbReference>